<dbReference type="SUPFAM" id="SSF51735">
    <property type="entry name" value="NAD(P)-binding Rossmann-fold domains"/>
    <property type="match status" value="1"/>
</dbReference>
<feature type="compositionally biased region" description="Low complexity" evidence="2">
    <location>
        <begin position="44"/>
        <end position="63"/>
    </location>
</feature>
<evidence type="ECO:0000256" key="1">
    <source>
        <dbReference type="ARBA" id="ARBA00006484"/>
    </source>
</evidence>
<feature type="region of interest" description="Disordered" evidence="2">
    <location>
        <begin position="1"/>
        <end position="87"/>
    </location>
</feature>
<comment type="similarity">
    <text evidence="1">Belongs to the short-chain dehydrogenases/reductases (SDR) family.</text>
</comment>
<dbReference type="InterPro" id="IPR002347">
    <property type="entry name" value="SDR_fam"/>
</dbReference>
<dbReference type="Gene3D" id="3.40.50.720">
    <property type="entry name" value="NAD(P)-binding Rossmann-like Domain"/>
    <property type="match status" value="1"/>
</dbReference>
<evidence type="ECO:0000313" key="4">
    <source>
        <dbReference type="Proteomes" id="UP000694549"/>
    </source>
</evidence>
<dbReference type="PANTHER" id="PTHR43313">
    <property type="entry name" value="SHORT-CHAIN DEHYDROGENASE/REDUCTASE FAMILY 9C"/>
    <property type="match status" value="1"/>
</dbReference>
<feature type="compositionally biased region" description="Gly residues" evidence="2">
    <location>
        <begin position="64"/>
        <end position="74"/>
    </location>
</feature>
<reference evidence="3" key="1">
    <citation type="submission" date="2025-08" db="UniProtKB">
        <authorList>
            <consortium name="Ensembl"/>
        </authorList>
    </citation>
    <scope>IDENTIFICATION</scope>
</reference>
<dbReference type="AlphaFoldDB" id="A0A8B9ZVS4"/>
<keyword evidence="4" id="KW-1185">Reference proteome</keyword>
<name>A0A8B9ZVS4_9AVES</name>
<protein>
    <submittedName>
        <fullName evidence="3">Retinol dehydrogenase 16</fullName>
    </submittedName>
</protein>
<dbReference type="InterPro" id="IPR036291">
    <property type="entry name" value="NAD(P)-bd_dom_sf"/>
</dbReference>
<dbReference type="Pfam" id="PF00106">
    <property type="entry name" value="adh_short"/>
    <property type="match status" value="1"/>
</dbReference>
<proteinExistence type="inferred from homology"/>
<dbReference type="GO" id="GO:0008202">
    <property type="term" value="P:steroid metabolic process"/>
    <property type="evidence" value="ECO:0007669"/>
    <property type="project" value="TreeGrafter"/>
</dbReference>
<evidence type="ECO:0000313" key="3">
    <source>
        <dbReference type="Ensembl" id="ENSAZOP00000019732.1"/>
    </source>
</evidence>
<dbReference type="PRINTS" id="PR00081">
    <property type="entry name" value="GDHRDH"/>
</dbReference>
<feature type="compositionally biased region" description="Low complexity" evidence="2">
    <location>
        <begin position="75"/>
        <end position="86"/>
    </location>
</feature>
<dbReference type="GO" id="GO:0016491">
    <property type="term" value="F:oxidoreductase activity"/>
    <property type="evidence" value="ECO:0007669"/>
    <property type="project" value="TreeGrafter"/>
</dbReference>
<evidence type="ECO:0000256" key="2">
    <source>
        <dbReference type="SAM" id="MobiDB-lite"/>
    </source>
</evidence>
<reference evidence="3" key="2">
    <citation type="submission" date="2025-09" db="UniProtKB">
        <authorList>
            <consortium name="Ensembl"/>
        </authorList>
    </citation>
    <scope>IDENTIFICATION</scope>
</reference>
<dbReference type="PRINTS" id="PR00080">
    <property type="entry name" value="SDRFAMILY"/>
</dbReference>
<dbReference type="Proteomes" id="UP000694549">
    <property type="component" value="Unplaced"/>
</dbReference>
<dbReference type="Ensembl" id="ENSAZOT00000021193.1">
    <property type="protein sequence ID" value="ENSAZOP00000019732.1"/>
    <property type="gene ID" value="ENSAZOG00000012805.1"/>
</dbReference>
<sequence>MAAPTEPLRPPARRRPPRGGASATRHRPPRALIGRRRTRRSRARPGSAPPRRARAGHGAAASPGGRGGPGGARGAPGSSAPGSARGHCPVPGVQGRCGPDPVLAAAAAPSPLAPRAAPLCSLSPELLPGMGPWLWLVAVLAGLLWLRRWHRERQTVPGLSEKFVLITGCDSGFGSLLAWQLDARGLRVLAGCLTEPGAARLRAATSQRLQTVLLDVTSSASIAAATSWVRERVGDRGLWGLVNNAGIAVPTAPNEWLSKDDFVKVLDVNLVGLIEVTLSFLPLVRRARGRVVNVASVMGRIAFFGGGYCPSKYGVEAFSDTLRYGGGQPHPTRGSRVLGSCALLSPCGALSCAQLPPIPAAEMSVEPRGGFVKDVPAGWETRARLEPGVVQAEKGFEEPQGEVRAPQLPPGGQRGVSGVPIALQCLVPGVLMAPSPARREMRPFGVQISIIEPGGFQTGMTNPGGLVKALQHLWERLPAEIQAAYGPHYLESCEYPLSPALTPPGLCC</sequence>
<accession>A0A8B9ZVS4</accession>
<dbReference type="PANTHER" id="PTHR43313:SF11">
    <property type="entry name" value="RETINOL DEHYDROGENASE 16"/>
    <property type="match status" value="1"/>
</dbReference>
<feature type="compositionally biased region" description="Basic residues" evidence="2">
    <location>
        <begin position="24"/>
        <end position="43"/>
    </location>
</feature>
<organism evidence="3 4">
    <name type="scientific">Anas zonorhyncha</name>
    <name type="common">Eastern spot-billed duck</name>
    <dbReference type="NCBI Taxonomy" id="75864"/>
    <lineage>
        <taxon>Eukaryota</taxon>
        <taxon>Metazoa</taxon>
        <taxon>Chordata</taxon>
        <taxon>Craniata</taxon>
        <taxon>Vertebrata</taxon>
        <taxon>Euteleostomi</taxon>
        <taxon>Archelosauria</taxon>
        <taxon>Archosauria</taxon>
        <taxon>Dinosauria</taxon>
        <taxon>Saurischia</taxon>
        <taxon>Theropoda</taxon>
        <taxon>Coelurosauria</taxon>
        <taxon>Aves</taxon>
        <taxon>Neognathae</taxon>
        <taxon>Galloanserae</taxon>
        <taxon>Anseriformes</taxon>
        <taxon>Anatidae</taxon>
        <taxon>Anatinae</taxon>
        <taxon>Anas</taxon>
    </lineage>
</organism>